<dbReference type="STRING" id="641665.GCA_002104455_00395"/>
<sequence>MPNISRSALVMHSVEDMYLLINDVLSYPKFLPDCSDSKIIAQDEQSMTAALLVSKGGLKKWFTTKNTLVNNQEVIMNLVDGPFKKLVGAWQLKALSDEACKIELNLDYEFSSKVFDLAFGRVFNNLANNMVQAFTQRAKEVYG</sequence>
<dbReference type="PANTHER" id="PTHR12901:SF10">
    <property type="entry name" value="COENZYME Q-BINDING PROTEIN COQ10, MITOCHONDRIAL"/>
    <property type="match status" value="1"/>
</dbReference>
<dbReference type="Pfam" id="PF03364">
    <property type="entry name" value="Polyketide_cyc"/>
    <property type="match status" value="1"/>
</dbReference>
<keyword evidence="5" id="KW-1185">Reference proteome</keyword>
<comment type="similarity">
    <text evidence="1">Belongs to the ribosome association toxin RatA family.</text>
</comment>
<dbReference type="AlphaFoldDB" id="A0A1H7GUL1"/>
<accession>A0A1H7GUL1</accession>
<reference evidence="5" key="1">
    <citation type="submission" date="2016-10" db="EMBL/GenBank/DDBJ databases">
        <authorList>
            <person name="Varghese N."/>
            <person name="Submissions S."/>
        </authorList>
    </citation>
    <scope>NUCLEOTIDE SEQUENCE [LARGE SCALE GENOMIC DNA]</scope>
    <source>
        <strain evidence="5">CGMCC 1.9127</strain>
    </source>
</reference>
<dbReference type="PANTHER" id="PTHR12901">
    <property type="entry name" value="SPERM PROTEIN HOMOLOG"/>
    <property type="match status" value="1"/>
</dbReference>
<protein>
    <submittedName>
        <fullName evidence="4">Ribosome association toxin PasT (RatA) of the RatAB toxin-antitoxin module</fullName>
    </submittedName>
</protein>
<keyword evidence="2" id="KW-1277">Toxin-antitoxin system</keyword>
<evidence type="ECO:0000313" key="5">
    <source>
        <dbReference type="Proteomes" id="UP000199297"/>
    </source>
</evidence>
<dbReference type="InterPro" id="IPR023393">
    <property type="entry name" value="START-like_dom_sf"/>
</dbReference>
<dbReference type="RefSeq" id="WP_085282704.1">
    <property type="nucleotide sequence ID" value="NZ_FOBI01000001.1"/>
</dbReference>
<gene>
    <name evidence="4" type="ORF">SAMN05216262_101310</name>
</gene>
<dbReference type="GO" id="GO:0048039">
    <property type="term" value="F:ubiquinone binding"/>
    <property type="evidence" value="ECO:0007669"/>
    <property type="project" value="InterPro"/>
</dbReference>
<evidence type="ECO:0000259" key="3">
    <source>
        <dbReference type="Pfam" id="PF03364"/>
    </source>
</evidence>
<name>A0A1H7GUL1_9GAMM</name>
<evidence type="ECO:0000256" key="2">
    <source>
        <dbReference type="ARBA" id="ARBA00022649"/>
    </source>
</evidence>
<evidence type="ECO:0000313" key="4">
    <source>
        <dbReference type="EMBL" id="SEK41768.1"/>
    </source>
</evidence>
<evidence type="ECO:0000256" key="1">
    <source>
        <dbReference type="ARBA" id="ARBA00008918"/>
    </source>
</evidence>
<dbReference type="Gene3D" id="3.30.530.20">
    <property type="match status" value="1"/>
</dbReference>
<proteinExistence type="inferred from homology"/>
<dbReference type="Proteomes" id="UP000199297">
    <property type="component" value="Unassembled WGS sequence"/>
</dbReference>
<dbReference type="GO" id="GO:0045333">
    <property type="term" value="P:cellular respiration"/>
    <property type="evidence" value="ECO:0007669"/>
    <property type="project" value="InterPro"/>
</dbReference>
<dbReference type="EMBL" id="FOBI01000001">
    <property type="protein sequence ID" value="SEK41768.1"/>
    <property type="molecule type" value="Genomic_DNA"/>
</dbReference>
<dbReference type="CDD" id="cd07813">
    <property type="entry name" value="COQ10p_like"/>
    <property type="match status" value="1"/>
</dbReference>
<dbReference type="InterPro" id="IPR044996">
    <property type="entry name" value="COQ10-like"/>
</dbReference>
<dbReference type="SUPFAM" id="SSF55961">
    <property type="entry name" value="Bet v1-like"/>
    <property type="match status" value="1"/>
</dbReference>
<dbReference type="InterPro" id="IPR005031">
    <property type="entry name" value="COQ10_START"/>
</dbReference>
<organism evidence="4 5">
    <name type="scientific">Colwellia chukchiensis</name>
    <dbReference type="NCBI Taxonomy" id="641665"/>
    <lineage>
        <taxon>Bacteria</taxon>
        <taxon>Pseudomonadati</taxon>
        <taxon>Pseudomonadota</taxon>
        <taxon>Gammaproteobacteria</taxon>
        <taxon>Alteromonadales</taxon>
        <taxon>Colwelliaceae</taxon>
        <taxon>Colwellia</taxon>
    </lineage>
</organism>
<feature type="domain" description="Coenzyme Q-binding protein COQ10 START" evidence="3">
    <location>
        <begin position="12"/>
        <end position="135"/>
    </location>
</feature>
<dbReference type="OrthoDB" id="9804759at2"/>